<reference evidence="2" key="1">
    <citation type="submission" date="2021-01" db="EMBL/GenBank/DDBJ databases">
        <title>Whole genome shotgun sequence of Dactylosporangium siamense NBRC 106093.</title>
        <authorList>
            <person name="Komaki H."/>
            <person name="Tamura T."/>
        </authorList>
    </citation>
    <scope>NUCLEOTIDE SEQUENCE</scope>
    <source>
        <strain evidence="2">NBRC 106093</strain>
    </source>
</reference>
<dbReference type="Proteomes" id="UP000660611">
    <property type="component" value="Unassembled WGS sequence"/>
</dbReference>
<dbReference type="EMBL" id="BONQ01000166">
    <property type="protein sequence ID" value="GIG51952.1"/>
    <property type="molecule type" value="Genomic_DNA"/>
</dbReference>
<dbReference type="InterPro" id="IPR006311">
    <property type="entry name" value="TAT_signal"/>
</dbReference>
<gene>
    <name evidence="2" type="ORF">Dsi01nite_099930</name>
</gene>
<evidence type="ECO:0008006" key="4">
    <source>
        <dbReference type="Google" id="ProtNLM"/>
    </source>
</evidence>
<dbReference type="RefSeq" id="WP_203853554.1">
    <property type="nucleotide sequence ID" value="NZ_BAAAVW010000034.1"/>
</dbReference>
<evidence type="ECO:0000313" key="3">
    <source>
        <dbReference type="Proteomes" id="UP000660611"/>
    </source>
</evidence>
<sequence length="140" mass="15317">MDGPRRWALALAATAGAAASLLAPTAASAAYYGEETNYTAITSGPTGEYVCVDHTGVNVCFKPYGDELYVRDLRADGYAAVLEWNMPENGRRGSCVNNLGSGTWGLCNKDFPEFTRIYFNAARYNRGNLVDRGWEQVWST</sequence>
<comment type="caution">
    <text evidence="2">The sequence shown here is derived from an EMBL/GenBank/DDBJ whole genome shotgun (WGS) entry which is preliminary data.</text>
</comment>
<organism evidence="2 3">
    <name type="scientific">Dactylosporangium siamense</name>
    <dbReference type="NCBI Taxonomy" id="685454"/>
    <lineage>
        <taxon>Bacteria</taxon>
        <taxon>Bacillati</taxon>
        <taxon>Actinomycetota</taxon>
        <taxon>Actinomycetes</taxon>
        <taxon>Micromonosporales</taxon>
        <taxon>Micromonosporaceae</taxon>
        <taxon>Dactylosporangium</taxon>
    </lineage>
</organism>
<proteinExistence type="predicted"/>
<name>A0A919PX74_9ACTN</name>
<protein>
    <recommendedName>
        <fullName evidence="4">Secreted protein</fullName>
    </recommendedName>
</protein>
<keyword evidence="1" id="KW-0732">Signal</keyword>
<dbReference type="AlphaFoldDB" id="A0A919PX74"/>
<accession>A0A919PX74</accession>
<dbReference type="PROSITE" id="PS51318">
    <property type="entry name" value="TAT"/>
    <property type="match status" value="1"/>
</dbReference>
<keyword evidence="3" id="KW-1185">Reference proteome</keyword>
<feature type="chain" id="PRO_5036811781" description="Secreted protein" evidence="1">
    <location>
        <begin position="30"/>
        <end position="140"/>
    </location>
</feature>
<evidence type="ECO:0000313" key="2">
    <source>
        <dbReference type="EMBL" id="GIG51952.1"/>
    </source>
</evidence>
<evidence type="ECO:0000256" key="1">
    <source>
        <dbReference type="SAM" id="SignalP"/>
    </source>
</evidence>
<feature type="signal peptide" evidence="1">
    <location>
        <begin position="1"/>
        <end position="29"/>
    </location>
</feature>